<dbReference type="Proteomes" id="UP000279760">
    <property type="component" value="Chromosome 1"/>
</dbReference>
<dbReference type="Gene3D" id="1.10.260.40">
    <property type="entry name" value="lambda repressor-like DNA-binding domains"/>
    <property type="match status" value="1"/>
</dbReference>
<evidence type="ECO:0000313" key="1">
    <source>
        <dbReference type="EMBL" id="AYV20480.1"/>
    </source>
</evidence>
<dbReference type="InterPro" id="IPR010982">
    <property type="entry name" value="Lambda_DNA-bd_dom_sf"/>
</dbReference>
<evidence type="ECO:0000313" key="2">
    <source>
        <dbReference type="Proteomes" id="UP000279760"/>
    </source>
</evidence>
<dbReference type="AlphaFoldDB" id="A0A3G4V6W6"/>
<dbReference type="RefSeq" id="WP_124940028.1">
    <property type="nucleotide sequence ID" value="NZ_CP033577.1"/>
</dbReference>
<dbReference type="GO" id="GO:0003677">
    <property type="term" value="F:DNA binding"/>
    <property type="evidence" value="ECO:0007669"/>
    <property type="project" value="InterPro"/>
</dbReference>
<protein>
    <submittedName>
        <fullName evidence="1">Transcriptional regulator</fullName>
    </submittedName>
</protein>
<name>A0A3G4V6W6_9VIBR</name>
<gene>
    <name evidence="1" type="ORF">ECB94_03805</name>
</gene>
<proteinExistence type="predicted"/>
<organism evidence="1 2">
    <name type="scientific">Vibrio mediterranei</name>
    <dbReference type="NCBI Taxonomy" id="689"/>
    <lineage>
        <taxon>Bacteria</taxon>
        <taxon>Pseudomonadati</taxon>
        <taxon>Pseudomonadota</taxon>
        <taxon>Gammaproteobacteria</taxon>
        <taxon>Vibrionales</taxon>
        <taxon>Vibrionaceae</taxon>
        <taxon>Vibrio</taxon>
    </lineage>
</organism>
<reference evidence="1 2" key="1">
    <citation type="submission" date="2018-11" db="EMBL/GenBank/DDBJ databases">
        <title>Complete Genome Sequence of Vbrio mediterranei 117-T6: a Potential Pathogen Bacteria Isolated from the Conchocelis of Pyropia.</title>
        <authorList>
            <person name="Liu Q."/>
        </authorList>
    </citation>
    <scope>NUCLEOTIDE SEQUENCE [LARGE SCALE GENOMIC DNA]</scope>
    <source>
        <strain evidence="1 2">117-T6</strain>
    </source>
</reference>
<accession>A0A3G4V6W6</accession>
<sequence>MNFEERLTFVLKDRKKTPWGNSLGFTSTSISTMFNGHTPGPEFLSSIRRAENVNLNWLLTGEGSPYIVEYFQTADALSDYVCAMIHDEPWVVYVCSHVDTACLVLTQPGAYEFKGKFVDYNMIHVLVGPGDDVLANVLNDHNSDGGAVFVPLMTDNERKDLMAGKIGTYELLGGLEPLLNPHKVGSHISEIEFTGAGSGEASVDLPTMRTVIRLVDEKETELQADLTTEQRARIIAAVYKQLSRIEQPVSEQAFSAAIEAAFDVLID</sequence>
<dbReference type="EMBL" id="CP033577">
    <property type="protein sequence ID" value="AYV20480.1"/>
    <property type="molecule type" value="Genomic_DNA"/>
</dbReference>